<protein>
    <recommendedName>
        <fullName evidence="2">DUF4440 domain-containing protein</fullName>
    </recommendedName>
</protein>
<comment type="caution">
    <text evidence="3">The sequence shown here is derived from an EMBL/GenBank/DDBJ whole genome shotgun (WGS) entry which is preliminary data.</text>
</comment>
<evidence type="ECO:0000313" key="4">
    <source>
        <dbReference type="Proteomes" id="UP000189800"/>
    </source>
</evidence>
<feature type="transmembrane region" description="Helical" evidence="1">
    <location>
        <begin position="40"/>
        <end position="59"/>
    </location>
</feature>
<dbReference type="SUPFAM" id="SSF54427">
    <property type="entry name" value="NTF2-like"/>
    <property type="match status" value="1"/>
</dbReference>
<keyword evidence="1" id="KW-0472">Membrane</keyword>
<accession>A0A1T0CQE5</accession>
<dbReference type="STRING" id="470453.B0680_03870"/>
<reference evidence="3 4" key="1">
    <citation type="submission" date="2017-02" db="EMBL/GenBank/DDBJ databases">
        <title>Draft genome sequence of Moraxella pluranimalium CCUG 54913T type strain.</title>
        <authorList>
            <person name="Salva-Serra F."/>
            <person name="Engstrom-Jakobsson H."/>
            <person name="Thorell K."/>
            <person name="Jaen-Luchoro D."/>
            <person name="Gonzales-Siles L."/>
            <person name="Karlsson R."/>
            <person name="Yazdan S."/>
            <person name="Boulund F."/>
            <person name="Johnning A."/>
            <person name="Engstrand L."/>
            <person name="Kristiansson E."/>
            <person name="Moore E."/>
        </authorList>
    </citation>
    <scope>NUCLEOTIDE SEQUENCE [LARGE SCALE GENOMIC DNA]</scope>
    <source>
        <strain evidence="3 4">CCUG 54913</strain>
    </source>
</reference>
<gene>
    <name evidence="3" type="ORF">B0680_03870</name>
</gene>
<keyword evidence="1" id="KW-0812">Transmembrane</keyword>
<proteinExistence type="predicted"/>
<dbReference type="Proteomes" id="UP000189800">
    <property type="component" value="Unassembled WGS sequence"/>
</dbReference>
<evidence type="ECO:0000313" key="3">
    <source>
        <dbReference type="EMBL" id="OOS24580.1"/>
    </source>
</evidence>
<dbReference type="Pfam" id="PF14534">
    <property type="entry name" value="DUF4440"/>
    <property type="match status" value="1"/>
</dbReference>
<dbReference type="InterPro" id="IPR032710">
    <property type="entry name" value="NTF2-like_dom_sf"/>
</dbReference>
<dbReference type="InterPro" id="IPR027843">
    <property type="entry name" value="DUF4440"/>
</dbReference>
<feature type="domain" description="DUF4440" evidence="2">
    <location>
        <begin position="70"/>
        <end position="166"/>
    </location>
</feature>
<dbReference type="OrthoDB" id="6660565at2"/>
<evidence type="ECO:0000256" key="1">
    <source>
        <dbReference type="SAM" id="Phobius"/>
    </source>
</evidence>
<keyword evidence="4" id="KW-1185">Reference proteome</keyword>
<dbReference type="RefSeq" id="WP_078253742.1">
    <property type="nucleotide sequence ID" value="NZ_MUYU01000009.1"/>
</dbReference>
<evidence type="ECO:0000259" key="2">
    <source>
        <dbReference type="Pfam" id="PF14534"/>
    </source>
</evidence>
<organism evidence="3 4">
    <name type="scientific">Moraxella pluranimalium</name>
    <dbReference type="NCBI Taxonomy" id="470453"/>
    <lineage>
        <taxon>Bacteria</taxon>
        <taxon>Pseudomonadati</taxon>
        <taxon>Pseudomonadota</taxon>
        <taxon>Gammaproteobacteria</taxon>
        <taxon>Moraxellales</taxon>
        <taxon>Moraxellaceae</taxon>
        <taxon>Moraxella</taxon>
    </lineage>
</organism>
<sequence>MKNNTRHFLKKTVNASLLTAAIGTLGKLSGKNLGKGLSLGLFIGALGVQSLITTPAYAISEKDIGGYASAMTAAANNQNIAQISKLIADDAIISLSRNNKTTSLDKEGYLQLLQKSWAKASNYRYHINISDVVVTGNQARAQVTTTETWTQDGKPVKITTSSRATLSQSGANAVLLRSVAQVTVD</sequence>
<keyword evidence="1" id="KW-1133">Transmembrane helix</keyword>
<dbReference type="AlphaFoldDB" id="A0A1T0CQE5"/>
<dbReference type="Gene3D" id="3.10.450.50">
    <property type="match status" value="1"/>
</dbReference>
<dbReference type="EMBL" id="MUYU01000009">
    <property type="protein sequence ID" value="OOS24580.1"/>
    <property type="molecule type" value="Genomic_DNA"/>
</dbReference>
<name>A0A1T0CQE5_9GAMM</name>